<keyword evidence="1" id="KW-0723">Serine/threonine-protein kinase</keyword>
<dbReference type="InterPro" id="IPR036890">
    <property type="entry name" value="HATPase_C_sf"/>
</dbReference>
<keyword evidence="4" id="KW-1185">Reference proteome</keyword>
<feature type="domain" description="Histidine kinase/HSP90-like ATPase" evidence="2">
    <location>
        <begin position="33"/>
        <end position="136"/>
    </location>
</feature>
<organism evidence="3 4">
    <name type="scientific">Actinomadura rugatobispora</name>
    <dbReference type="NCBI Taxonomy" id="1994"/>
    <lineage>
        <taxon>Bacteria</taxon>
        <taxon>Bacillati</taxon>
        <taxon>Actinomycetota</taxon>
        <taxon>Actinomycetes</taxon>
        <taxon>Streptosporangiales</taxon>
        <taxon>Thermomonosporaceae</taxon>
        <taxon>Actinomadura</taxon>
    </lineage>
</organism>
<evidence type="ECO:0000259" key="2">
    <source>
        <dbReference type="Pfam" id="PF13581"/>
    </source>
</evidence>
<comment type="caution">
    <text evidence="3">The sequence shown here is derived from an EMBL/GenBank/DDBJ whole genome shotgun (WGS) entry which is preliminary data.</text>
</comment>
<sequence length="255" mass="27747">MQNPPADEYRPSDEPPPAGCAVWPLPVDGTCPREARAHVREALRALHVSDEMTDDACTIVSELASNAFVHALDGVVPVAGLPELWVYRRNSRAEVVTKVFDSAPWKGTLPLGRLRPPVGSERGRGFEIVDALTREHGGSWGVHRTRSRLGEMPVSGKVVYFTLPVPAAEGGVGRSCRAVVRELEAALALRGLGPLHGCEGWNMAVLSVRAEITVWARRDHVVLTTPQTGIRRFSLDDVVEIAEVIVQCGEELDAR</sequence>
<protein>
    <submittedName>
        <fullName evidence="3">ATP-binding protein</fullName>
    </submittedName>
</protein>
<dbReference type="Gene3D" id="3.30.565.10">
    <property type="entry name" value="Histidine kinase-like ATPase, C-terminal domain"/>
    <property type="match status" value="1"/>
</dbReference>
<evidence type="ECO:0000313" key="3">
    <source>
        <dbReference type="EMBL" id="MFC5750356.1"/>
    </source>
</evidence>
<dbReference type="InterPro" id="IPR050267">
    <property type="entry name" value="Anti-sigma-factor_SerPK"/>
</dbReference>
<evidence type="ECO:0000313" key="4">
    <source>
        <dbReference type="Proteomes" id="UP001596074"/>
    </source>
</evidence>
<dbReference type="EMBL" id="JBHSON010000053">
    <property type="protein sequence ID" value="MFC5750356.1"/>
    <property type="molecule type" value="Genomic_DNA"/>
</dbReference>
<name>A0ABW1A5C2_9ACTN</name>
<accession>A0ABW1A5C2</accession>
<dbReference type="Pfam" id="PF13581">
    <property type="entry name" value="HATPase_c_2"/>
    <property type="match status" value="1"/>
</dbReference>
<evidence type="ECO:0000256" key="1">
    <source>
        <dbReference type="ARBA" id="ARBA00022527"/>
    </source>
</evidence>
<gene>
    <name evidence="3" type="ORF">ACFPZN_32425</name>
</gene>
<keyword evidence="3" id="KW-0547">Nucleotide-binding</keyword>
<keyword evidence="3" id="KW-0067">ATP-binding</keyword>
<dbReference type="RefSeq" id="WP_378286096.1">
    <property type="nucleotide sequence ID" value="NZ_JBHSON010000053.1"/>
</dbReference>
<dbReference type="Proteomes" id="UP001596074">
    <property type="component" value="Unassembled WGS sequence"/>
</dbReference>
<keyword evidence="1" id="KW-0808">Transferase</keyword>
<keyword evidence="1" id="KW-0418">Kinase</keyword>
<dbReference type="InterPro" id="IPR003594">
    <property type="entry name" value="HATPase_dom"/>
</dbReference>
<dbReference type="GO" id="GO:0005524">
    <property type="term" value="F:ATP binding"/>
    <property type="evidence" value="ECO:0007669"/>
    <property type="project" value="UniProtKB-KW"/>
</dbReference>
<dbReference type="PANTHER" id="PTHR35526">
    <property type="entry name" value="ANTI-SIGMA-F FACTOR RSBW-RELATED"/>
    <property type="match status" value="1"/>
</dbReference>
<reference evidence="4" key="1">
    <citation type="journal article" date="2019" name="Int. J. Syst. Evol. Microbiol.">
        <title>The Global Catalogue of Microorganisms (GCM) 10K type strain sequencing project: providing services to taxonomists for standard genome sequencing and annotation.</title>
        <authorList>
            <consortium name="The Broad Institute Genomics Platform"/>
            <consortium name="The Broad Institute Genome Sequencing Center for Infectious Disease"/>
            <person name="Wu L."/>
            <person name="Ma J."/>
        </authorList>
    </citation>
    <scope>NUCLEOTIDE SEQUENCE [LARGE SCALE GENOMIC DNA]</scope>
    <source>
        <strain evidence="4">KCTC 42087</strain>
    </source>
</reference>
<proteinExistence type="predicted"/>
<dbReference type="PANTHER" id="PTHR35526:SF3">
    <property type="entry name" value="ANTI-SIGMA-F FACTOR RSBW"/>
    <property type="match status" value="1"/>
</dbReference>